<feature type="transmembrane region" description="Helical" evidence="2">
    <location>
        <begin position="216"/>
        <end position="244"/>
    </location>
</feature>
<proteinExistence type="predicted"/>
<evidence type="ECO:0000256" key="2">
    <source>
        <dbReference type="SAM" id="Phobius"/>
    </source>
</evidence>
<dbReference type="Pfam" id="PF13968">
    <property type="entry name" value="DUF4220"/>
    <property type="match status" value="1"/>
</dbReference>
<sequence length="647" mass="72785">MGAYLSSSLVPYTLAYSLDDNYQQMRQAYEAALQFFYVVFIAVTILTKFSVVAVFFELAYFALIKWLQRLAAHRLASRSWILNKTVADYMHAEHTKSGSSYDPSSMKGFHYLVQGYGRPKLGARTLYSYATQATITEADAARIIIDIDRIWKCKNLLILPFYSVEEALLRQKTHDFVFKGLLAKNEGGAVDYNRAFKVVEVELAFMYDFFSIKRPAIYYGPWMVSSVLSFGLIVLPLVIAVAAVTHDRGLAHVRNWSPVATTTTADRIITLVILACIVLLELVQMLRYWTTIWGRVSVACHSVVRGHEATNTRGGLIFKCVRSIRENFIQICVPVLNKYYYQFPVKSKCYWQKKIGQYSLLESSGRSRPYFSSSRCSLVKPVKLIELPAEVTEALGQSLERIQGFLTNGESSFLSNGAGHLLWACRQEDMIHPADSGTSSSQKKEKLQVFVILTWHIATGYCERKYLCSSVGGALKKKHHLVATTLSKYCAYLVVSAPKLLPGHHFDTRLASGAVAREAIGFLQSEKDKHEAMSSRLPESRETPEPKETILDKGVRLGKQLEGMEEGARWKVLADFWAEMLLYLSPSDNVKEHVECLANGGELRTHLWALLTHAGILDRSPRRLIVANDGENAATSLLLKSFHTVLL</sequence>
<dbReference type="PANTHER" id="PTHR31325">
    <property type="entry name" value="OS01G0798800 PROTEIN-RELATED"/>
    <property type="match status" value="1"/>
</dbReference>
<accession>A0A2T7EK83</accession>
<gene>
    <name evidence="4" type="ORF">GQ55_2G009000</name>
</gene>
<name>A0A2T7EK83_9POAL</name>
<evidence type="ECO:0000256" key="1">
    <source>
        <dbReference type="SAM" id="MobiDB-lite"/>
    </source>
</evidence>
<reference evidence="4 5" key="1">
    <citation type="submission" date="2018-04" db="EMBL/GenBank/DDBJ databases">
        <title>WGS assembly of Panicum hallii var. hallii HAL2.</title>
        <authorList>
            <person name="Lovell J."/>
            <person name="Jenkins J."/>
            <person name="Lowry D."/>
            <person name="Mamidi S."/>
            <person name="Sreedasyam A."/>
            <person name="Weng X."/>
            <person name="Barry K."/>
            <person name="Bonette J."/>
            <person name="Campitelli B."/>
            <person name="Daum C."/>
            <person name="Gordon S."/>
            <person name="Gould B."/>
            <person name="Lipzen A."/>
            <person name="MacQueen A."/>
            <person name="Palacio-Mejia J."/>
            <person name="Plott C."/>
            <person name="Shakirov E."/>
            <person name="Shu S."/>
            <person name="Yoshinaga Y."/>
            <person name="Zane M."/>
            <person name="Rokhsar D."/>
            <person name="Grimwood J."/>
            <person name="Schmutz J."/>
            <person name="Juenger T."/>
        </authorList>
    </citation>
    <scope>NUCLEOTIDE SEQUENCE [LARGE SCALE GENOMIC DNA]</scope>
    <source>
        <strain evidence="5">cv. HAL2</strain>
    </source>
</reference>
<dbReference type="Proteomes" id="UP000244336">
    <property type="component" value="Chromosome 2"/>
</dbReference>
<dbReference type="EMBL" id="CM009750">
    <property type="protein sequence ID" value="PUZ68232.1"/>
    <property type="molecule type" value="Genomic_DNA"/>
</dbReference>
<dbReference type="AlphaFoldDB" id="A0A2T7EK83"/>
<feature type="domain" description="DUF4220" evidence="3">
    <location>
        <begin position="14"/>
        <end position="362"/>
    </location>
</feature>
<evidence type="ECO:0000259" key="3">
    <source>
        <dbReference type="Pfam" id="PF13968"/>
    </source>
</evidence>
<keyword evidence="5" id="KW-1185">Reference proteome</keyword>
<keyword evidence="2" id="KW-1133">Transmembrane helix</keyword>
<dbReference type="Gramene" id="PUZ68232">
    <property type="protein sequence ID" value="PUZ68232"/>
    <property type="gene ID" value="GQ55_2G009000"/>
</dbReference>
<dbReference type="STRING" id="1504633.A0A2T7EK83"/>
<dbReference type="Pfam" id="PF04578">
    <property type="entry name" value="DUF594"/>
    <property type="match status" value="1"/>
</dbReference>
<keyword evidence="2" id="KW-0812">Transmembrane</keyword>
<feature type="region of interest" description="Disordered" evidence="1">
    <location>
        <begin position="527"/>
        <end position="546"/>
    </location>
</feature>
<feature type="transmembrane region" description="Helical" evidence="2">
    <location>
        <begin position="264"/>
        <end position="283"/>
    </location>
</feature>
<protein>
    <recommendedName>
        <fullName evidence="3">DUF4220 domain-containing protein</fullName>
    </recommendedName>
</protein>
<dbReference type="OrthoDB" id="689741at2759"/>
<evidence type="ECO:0000313" key="5">
    <source>
        <dbReference type="Proteomes" id="UP000244336"/>
    </source>
</evidence>
<evidence type="ECO:0000313" key="4">
    <source>
        <dbReference type="EMBL" id="PUZ68232.1"/>
    </source>
</evidence>
<dbReference type="InterPro" id="IPR025315">
    <property type="entry name" value="DUF4220"/>
</dbReference>
<dbReference type="InterPro" id="IPR007658">
    <property type="entry name" value="DUF594"/>
</dbReference>
<organism evidence="4 5">
    <name type="scientific">Panicum hallii var. hallii</name>
    <dbReference type="NCBI Taxonomy" id="1504633"/>
    <lineage>
        <taxon>Eukaryota</taxon>
        <taxon>Viridiplantae</taxon>
        <taxon>Streptophyta</taxon>
        <taxon>Embryophyta</taxon>
        <taxon>Tracheophyta</taxon>
        <taxon>Spermatophyta</taxon>
        <taxon>Magnoliopsida</taxon>
        <taxon>Liliopsida</taxon>
        <taxon>Poales</taxon>
        <taxon>Poaceae</taxon>
        <taxon>PACMAD clade</taxon>
        <taxon>Panicoideae</taxon>
        <taxon>Panicodae</taxon>
        <taxon>Paniceae</taxon>
        <taxon>Panicinae</taxon>
        <taxon>Panicum</taxon>
        <taxon>Panicum sect. Panicum</taxon>
    </lineage>
</organism>
<keyword evidence="2" id="KW-0472">Membrane</keyword>
<feature type="transmembrane region" description="Helical" evidence="2">
    <location>
        <begin position="35"/>
        <end position="64"/>
    </location>
</feature>